<dbReference type="AlphaFoldDB" id="A0A8J6K7R2"/>
<dbReference type="GO" id="GO:0060294">
    <property type="term" value="P:cilium movement involved in cell motility"/>
    <property type="evidence" value="ECO:0007669"/>
    <property type="project" value="TreeGrafter"/>
</dbReference>
<dbReference type="Proteomes" id="UP000770717">
    <property type="component" value="Unassembled WGS sequence"/>
</dbReference>
<feature type="region of interest" description="Disordered" evidence="5">
    <location>
        <begin position="851"/>
        <end position="871"/>
    </location>
</feature>
<dbReference type="GO" id="GO:0036156">
    <property type="term" value="C:inner dynein arm"/>
    <property type="evidence" value="ECO:0007669"/>
    <property type="project" value="TreeGrafter"/>
</dbReference>
<evidence type="ECO:0000313" key="7">
    <source>
        <dbReference type="Proteomes" id="UP000770717"/>
    </source>
</evidence>
<evidence type="ECO:0000256" key="2">
    <source>
        <dbReference type="ARBA" id="ARBA00022490"/>
    </source>
</evidence>
<keyword evidence="4" id="KW-0677">Repeat</keyword>
<reference evidence="6" key="1">
    <citation type="thesis" date="2020" institute="ProQuest LLC" country="789 East Eisenhower Parkway, Ann Arbor, MI, USA">
        <title>Comparative Genomics and Chromosome Evolution.</title>
        <authorList>
            <person name="Mudd A.B."/>
        </authorList>
    </citation>
    <scope>NUCLEOTIDE SEQUENCE</scope>
    <source>
        <strain evidence="6">HN-11 Male</strain>
        <tissue evidence="6">Kidney and liver</tissue>
    </source>
</reference>
<evidence type="ECO:0000256" key="4">
    <source>
        <dbReference type="ARBA" id="ARBA00022737"/>
    </source>
</evidence>
<protein>
    <recommendedName>
        <fullName evidence="8">WD repeat-containing protein 63</fullName>
    </recommendedName>
</protein>
<evidence type="ECO:0008006" key="8">
    <source>
        <dbReference type="Google" id="ProtNLM"/>
    </source>
</evidence>
<dbReference type="InterPro" id="IPR050687">
    <property type="entry name" value="Dynein_IC"/>
</dbReference>
<dbReference type="Gene3D" id="2.130.10.10">
    <property type="entry name" value="YVTN repeat-like/Quinoprotein amine dehydrogenase"/>
    <property type="match status" value="2"/>
</dbReference>
<keyword evidence="3" id="KW-0853">WD repeat</keyword>
<evidence type="ECO:0000256" key="5">
    <source>
        <dbReference type="SAM" id="MobiDB-lite"/>
    </source>
</evidence>
<proteinExistence type="predicted"/>
<dbReference type="OrthoDB" id="6619788at2759"/>
<dbReference type="InterPro" id="IPR001680">
    <property type="entry name" value="WD40_rpt"/>
</dbReference>
<evidence type="ECO:0000256" key="3">
    <source>
        <dbReference type="ARBA" id="ARBA00022574"/>
    </source>
</evidence>
<dbReference type="PANTHER" id="PTHR12442:SF5">
    <property type="entry name" value="DYNEIN AXONEMAL INTERMEDIATE CHAIN 3"/>
    <property type="match status" value="1"/>
</dbReference>
<gene>
    <name evidence="6" type="ORF">GDO78_009079</name>
</gene>
<dbReference type="PANTHER" id="PTHR12442">
    <property type="entry name" value="DYNEIN INTERMEDIATE CHAIN"/>
    <property type="match status" value="1"/>
</dbReference>
<dbReference type="SUPFAM" id="SSF50978">
    <property type="entry name" value="WD40 repeat-like"/>
    <property type="match status" value="1"/>
</dbReference>
<sequence length="904" mass="102047">MSTKESSRSGSRASRSSSRTSKSKDKKTGSAKGRKAKHSAKKPEDSAASTSSGHPEYIVPLVLTSKTQEIFSCRGDEDVTQENPFKLLKKEEILSDVKSRAAVSDFSPFKSVITEYPGEELLLVFDRDFTYGQNFYLVVTEEAKELILQPPEPVTDEEEQTEDSEDFTYVPPVPRPWISLGSELEVEEEMVTESRTKIKFLISRRRGEFGSQVTFSDYNASNVKDGYMECAPYQDKRFNLKPKERDAGVQVVPLLQERSTQTKWTYPRNACTQYTPREFTAEQKQEYLSSKSLKEFLNSVTLRLGLALQQNDIVNPFVDDWQALCEQERTFGGKADSHLKEYQSFTDHQYGKEKSISCVSWHPALHGLVAVSLSERLLLEDRVNLSSKLILEPSLILIWNLNDPIRPQLMLECPDDIYCFQFCPSDPNIIAGGCINGQVVLWDISAYYELLSAKTGVTKTTASKTALEPKQSTELPMVRFCAVSSIEHGHREVITDIHWLPDYFEINRTGYPYENKSAYCVQLVTCSPDCSVMFWDIRSHKTNIQTPTSRKQEQKQREVPLGVPDTFKHLDLVWRPLLKTSIPKIETGGEFSPIKISLREEHHPCRTTDKLQSGVREEKPEGGINYSTLRAASAKNTKVLEDVNTAYFAGTEDGELLYTNWKMEKDGDTGRLISAKPSQRHGVHDGLVHTVQRSPLLQDFVLTVGGWNFAIWKEGVTSGPILQSCCTEKRYTAAHWSLSRPSVFFIGKEDGNVDVWDLLEKTHEPSQTQNVSAAAITCIKPCIVSAKQHFLSVADDGGTLHVLEIPWTLHHPSANESSAVLHYLDREVSHLEYYEQRKTVRAAEKRALELKDHRKKTEAAPPLRSKEQLEEEMGRENAAYLALEHAVLMGLGIKKENGDGSVKT</sequence>
<dbReference type="Pfam" id="PF00400">
    <property type="entry name" value="WD40"/>
    <property type="match status" value="1"/>
</dbReference>
<dbReference type="InterPro" id="IPR036322">
    <property type="entry name" value="WD40_repeat_dom_sf"/>
</dbReference>
<comment type="caution">
    <text evidence="6">The sequence shown here is derived from an EMBL/GenBank/DDBJ whole genome shotgun (WGS) entry which is preliminary data.</text>
</comment>
<evidence type="ECO:0000256" key="1">
    <source>
        <dbReference type="ARBA" id="ARBA00004496"/>
    </source>
</evidence>
<evidence type="ECO:0000313" key="6">
    <source>
        <dbReference type="EMBL" id="KAG9482932.1"/>
    </source>
</evidence>
<dbReference type="GO" id="GO:0036159">
    <property type="term" value="P:inner dynein arm assembly"/>
    <property type="evidence" value="ECO:0007669"/>
    <property type="project" value="TreeGrafter"/>
</dbReference>
<dbReference type="InterPro" id="IPR015943">
    <property type="entry name" value="WD40/YVTN_repeat-like_dom_sf"/>
</dbReference>
<dbReference type="GO" id="GO:0045504">
    <property type="term" value="F:dynein heavy chain binding"/>
    <property type="evidence" value="ECO:0007669"/>
    <property type="project" value="TreeGrafter"/>
</dbReference>
<organism evidence="6 7">
    <name type="scientific">Eleutherodactylus coqui</name>
    <name type="common">Puerto Rican coqui</name>
    <dbReference type="NCBI Taxonomy" id="57060"/>
    <lineage>
        <taxon>Eukaryota</taxon>
        <taxon>Metazoa</taxon>
        <taxon>Chordata</taxon>
        <taxon>Craniata</taxon>
        <taxon>Vertebrata</taxon>
        <taxon>Euteleostomi</taxon>
        <taxon>Amphibia</taxon>
        <taxon>Batrachia</taxon>
        <taxon>Anura</taxon>
        <taxon>Neobatrachia</taxon>
        <taxon>Hyloidea</taxon>
        <taxon>Eleutherodactylidae</taxon>
        <taxon>Eleutherodactylinae</taxon>
        <taxon>Eleutherodactylus</taxon>
        <taxon>Eleutherodactylus</taxon>
    </lineage>
</organism>
<accession>A0A8J6K7R2</accession>
<comment type="subcellular location">
    <subcellularLocation>
        <location evidence="1">Cytoplasm</location>
    </subcellularLocation>
</comment>
<keyword evidence="7" id="KW-1185">Reference proteome</keyword>
<dbReference type="EMBL" id="WNTK01000005">
    <property type="protein sequence ID" value="KAG9482932.1"/>
    <property type="molecule type" value="Genomic_DNA"/>
</dbReference>
<feature type="compositionally biased region" description="Low complexity" evidence="5">
    <location>
        <begin position="1"/>
        <end position="20"/>
    </location>
</feature>
<dbReference type="SMART" id="SM00320">
    <property type="entry name" value="WD40"/>
    <property type="match status" value="4"/>
</dbReference>
<name>A0A8J6K7R2_ELECQ</name>
<keyword evidence="2" id="KW-0963">Cytoplasm</keyword>
<dbReference type="GO" id="GO:0045503">
    <property type="term" value="F:dynein light chain binding"/>
    <property type="evidence" value="ECO:0007669"/>
    <property type="project" value="TreeGrafter"/>
</dbReference>
<feature type="region of interest" description="Disordered" evidence="5">
    <location>
        <begin position="1"/>
        <end position="54"/>
    </location>
</feature>
<dbReference type="FunFam" id="2.130.10.10:FF:001352">
    <property type="entry name" value="WD repeat domain 63"/>
    <property type="match status" value="1"/>
</dbReference>